<feature type="region of interest" description="Disordered" evidence="1">
    <location>
        <begin position="152"/>
        <end position="200"/>
    </location>
</feature>
<evidence type="ECO:0000256" key="1">
    <source>
        <dbReference type="SAM" id="MobiDB-lite"/>
    </source>
</evidence>
<name>A0A4U0WHP5_9PEZI</name>
<feature type="compositionally biased region" description="Polar residues" evidence="1">
    <location>
        <begin position="30"/>
        <end position="40"/>
    </location>
</feature>
<feature type="compositionally biased region" description="Basic and acidic residues" evidence="1">
    <location>
        <begin position="172"/>
        <end position="186"/>
    </location>
</feature>
<evidence type="ECO:0000313" key="2">
    <source>
        <dbReference type="EMBL" id="TKA62137.1"/>
    </source>
</evidence>
<reference evidence="2 3" key="1">
    <citation type="submission" date="2017-03" db="EMBL/GenBank/DDBJ databases">
        <title>Genomes of endolithic fungi from Antarctica.</title>
        <authorList>
            <person name="Coleine C."/>
            <person name="Masonjones S."/>
            <person name="Stajich J.E."/>
        </authorList>
    </citation>
    <scope>NUCLEOTIDE SEQUENCE [LARGE SCALE GENOMIC DNA]</scope>
    <source>
        <strain evidence="2 3">CCFEE 5184</strain>
    </source>
</reference>
<proteinExistence type="predicted"/>
<organism evidence="2 3">
    <name type="scientific">Friedmanniomyces simplex</name>
    <dbReference type="NCBI Taxonomy" id="329884"/>
    <lineage>
        <taxon>Eukaryota</taxon>
        <taxon>Fungi</taxon>
        <taxon>Dikarya</taxon>
        <taxon>Ascomycota</taxon>
        <taxon>Pezizomycotina</taxon>
        <taxon>Dothideomycetes</taxon>
        <taxon>Dothideomycetidae</taxon>
        <taxon>Mycosphaerellales</taxon>
        <taxon>Teratosphaeriaceae</taxon>
        <taxon>Friedmanniomyces</taxon>
    </lineage>
</organism>
<gene>
    <name evidence="2" type="ORF">B0A55_11119</name>
</gene>
<accession>A0A4U0WHP5</accession>
<dbReference type="AlphaFoldDB" id="A0A4U0WHP5"/>
<sequence>MSDRGVMEVNSGAVVEEAVNKGRGDDGEQPTATGNSSISKQDLAMIGSSLELELRLRQSIARLSTEEMGILTENIANVRKLLSEGQDHGTNAKDGPTTASRKVKQSSLVKLKLRGSDIGRMHEITSRAPVLGRNGTGPSRQQTESARATMLNTPPSISPIPSHALGPARHTRTLDDRGPRDGRSFERNTQVAQPGVGRVGPRREATAALLGQWREEPY</sequence>
<dbReference type="EMBL" id="NAJQ01001123">
    <property type="protein sequence ID" value="TKA62137.1"/>
    <property type="molecule type" value="Genomic_DNA"/>
</dbReference>
<feature type="region of interest" description="Disordered" evidence="1">
    <location>
        <begin position="86"/>
        <end position="107"/>
    </location>
</feature>
<comment type="caution">
    <text evidence="2">The sequence shown here is derived from an EMBL/GenBank/DDBJ whole genome shotgun (WGS) entry which is preliminary data.</text>
</comment>
<evidence type="ECO:0000313" key="3">
    <source>
        <dbReference type="Proteomes" id="UP000309340"/>
    </source>
</evidence>
<dbReference type="Proteomes" id="UP000309340">
    <property type="component" value="Unassembled WGS sequence"/>
</dbReference>
<keyword evidence="3" id="KW-1185">Reference proteome</keyword>
<protein>
    <submittedName>
        <fullName evidence="2">Uncharacterized protein</fullName>
    </submittedName>
</protein>
<feature type="region of interest" description="Disordered" evidence="1">
    <location>
        <begin position="1"/>
        <end position="40"/>
    </location>
</feature>